<comment type="caution">
    <text evidence="1">The sequence shown here is derived from an EMBL/GenBank/DDBJ whole genome shotgun (WGS) entry which is preliminary data.</text>
</comment>
<evidence type="ECO:0000313" key="2">
    <source>
        <dbReference type="Proteomes" id="UP000499080"/>
    </source>
</evidence>
<dbReference type="AlphaFoldDB" id="A0A4Y2NH78"/>
<proteinExistence type="predicted"/>
<protein>
    <submittedName>
        <fullName evidence="1">Uncharacterized protein</fullName>
    </submittedName>
</protein>
<sequence length="146" mass="17583">MRTERRKDNKTTMVMGSFPRILHRRCPSNSVLTQRFAHSEKRRLPAMDVYRRKRVALAYLVYKKYISKQNRRYWVHPFVDSRLSRGRFCTSFGDLRENPDKFFNYFRMSVQSFDELAAKITHKIQHQNTRMRLSIPPLEILAVTIK</sequence>
<gene>
    <name evidence="1" type="ORF">AVEN_265116_1</name>
</gene>
<organism evidence="1 2">
    <name type="scientific">Araneus ventricosus</name>
    <name type="common">Orbweaver spider</name>
    <name type="synonym">Epeira ventricosa</name>
    <dbReference type="NCBI Taxonomy" id="182803"/>
    <lineage>
        <taxon>Eukaryota</taxon>
        <taxon>Metazoa</taxon>
        <taxon>Ecdysozoa</taxon>
        <taxon>Arthropoda</taxon>
        <taxon>Chelicerata</taxon>
        <taxon>Arachnida</taxon>
        <taxon>Araneae</taxon>
        <taxon>Araneomorphae</taxon>
        <taxon>Entelegynae</taxon>
        <taxon>Araneoidea</taxon>
        <taxon>Araneidae</taxon>
        <taxon>Araneus</taxon>
    </lineage>
</organism>
<evidence type="ECO:0000313" key="1">
    <source>
        <dbReference type="EMBL" id="GBN38835.1"/>
    </source>
</evidence>
<accession>A0A4Y2NH78</accession>
<reference evidence="1 2" key="1">
    <citation type="journal article" date="2019" name="Sci. Rep.">
        <title>Orb-weaving spider Araneus ventricosus genome elucidates the spidroin gene catalogue.</title>
        <authorList>
            <person name="Kono N."/>
            <person name="Nakamura H."/>
            <person name="Ohtoshi R."/>
            <person name="Moran D.A.P."/>
            <person name="Shinohara A."/>
            <person name="Yoshida Y."/>
            <person name="Fujiwara M."/>
            <person name="Mori M."/>
            <person name="Tomita M."/>
            <person name="Arakawa K."/>
        </authorList>
    </citation>
    <scope>NUCLEOTIDE SEQUENCE [LARGE SCALE GENOMIC DNA]</scope>
</reference>
<name>A0A4Y2NH78_ARAVE</name>
<dbReference type="Proteomes" id="UP000499080">
    <property type="component" value="Unassembled WGS sequence"/>
</dbReference>
<dbReference type="EMBL" id="BGPR01009249">
    <property type="protein sequence ID" value="GBN38835.1"/>
    <property type="molecule type" value="Genomic_DNA"/>
</dbReference>
<keyword evidence="2" id="KW-1185">Reference proteome</keyword>
<dbReference type="OrthoDB" id="6509217at2759"/>